<evidence type="ECO:0008006" key="4">
    <source>
        <dbReference type="Google" id="ProtNLM"/>
    </source>
</evidence>
<accession>A0A1F6G773</accession>
<keyword evidence="1" id="KW-0812">Transmembrane</keyword>
<keyword evidence="1" id="KW-0472">Membrane</keyword>
<sequence length="317" mass="36128">MKKMSPEIARIIGIVSAVAPLLIISVIGWMLGSFLAGFYASAVWIGVYLAWNIGIIGQQDWQVIERFGQFYEVKLHGFRLYCMLGLVDKIKARGNLLERKRALFEGLSTNNKPKEIDFTNGSAPIEAYMWYKNGRPNANNDEEVKEDIIAYTYTNKDPEVRAVQITEDRLRPKFQEMDIDTASKMRAVIVNGAKDDIARELKPYGLYFSKEPPIVITDIGLTEDAKKFRQERFRGQTTADEIANEADGYRRAVEAIMRRKNPDGTETEVCDFETAARIWREQQTRKMFEKTRSNITVIAESATGVVKTFDINTKKGE</sequence>
<dbReference type="EMBL" id="MFMU01000003">
    <property type="protein sequence ID" value="OGG93962.1"/>
    <property type="molecule type" value="Genomic_DNA"/>
</dbReference>
<evidence type="ECO:0000313" key="3">
    <source>
        <dbReference type="Proteomes" id="UP000176867"/>
    </source>
</evidence>
<feature type="transmembrane region" description="Helical" evidence="1">
    <location>
        <begin position="38"/>
        <end position="57"/>
    </location>
</feature>
<protein>
    <recommendedName>
        <fullName evidence="4">Band 7 domain-containing protein</fullName>
    </recommendedName>
</protein>
<evidence type="ECO:0000313" key="2">
    <source>
        <dbReference type="EMBL" id="OGG93962.1"/>
    </source>
</evidence>
<dbReference type="STRING" id="1798533.A2609_02360"/>
<dbReference type="Proteomes" id="UP000176867">
    <property type="component" value="Unassembled WGS sequence"/>
</dbReference>
<evidence type="ECO:0000256" key="1">
    <source>
        <dbReference type="SAM" id="Phobius"/>
    </source>
</evidence>
<proteinExistence type="predicted"/>
<feature type="transmembrane region" description="Helical" evidence="1">
    <location>
        <begin position="12"/>
        <end position="32"/>
    </location>
</feature>
<comment type="caution">
    <text evidence="2">The sequence shown here is derived from an EMBL/GenBank/DDBJ whole genome shotgun (WGS) entry which is preliminary data.</text>
</comment>
<name>A0A1F6G773_9BACT</name>
<organism evidence="2 3">
    <name type="scientific">Candidatus Kaiserbacteria bacterium RIFOXYD1_FULL_47_14</name>
    <dbReference type="NCBI Taxonomy" id="1798533"/>
    <lineage>
        <taxon>Bacteria</taxon>
        <taxon>Candidatus Kaiseribacteriota</taxon>
    </lineage>
</organism>
<keyword evidence="1" id="KW-1133">Transmembrane helix</keyword>
<dbReference type="AlphaFoldDB" id="A0A1F6G773"/>
<gene>
    <name evidence="2" type="ORF">A2609_02360</name>
</gene>
<reference evidence="2 3" key="1">
    <citation type="journal article" date="2016" name="Nat. Commun.">
        <title>Thousands of microbial genomes shed light on interconnected biogeochemical processes in an aquifer system.</title>
        <authorList>
            <person name="Anantharaman K."/>
            <person name="Brown C.T."/>
            <person name="Hug L.A."/>
            <person name="Sharon I."/>
            <person name="Castelle C.J."/>
            <person name="Probst A.J."/>
            <person name="Thomas B.C."/>
            <person name="Singh A."/>
            <person name="Wilkins M.J."/>
            <person name="Karaoz U."/>
            <person name="Brodie E.L."/>
            <person name="Williams K.H."/>
            <person name="Hubbard S.S."/>
            <person name="Banfield J.F."/>
        </authorList>
    </citation>
    <scope>NUCLEOTIDE SEQUENCE [LARGE SCALE GENOMIC DNA]</scope>
</reference>